<keyword evidence="2" id="KW-0732">Signal</keyword>
<gene>
    <name evidence="3" type="ORF">MC7420_7639</name>
</gene>
<reference evidence="3 4" key="1">
    <citation type="submission" date="2008-07" db="EMBL/GenBank/DDBJ databases">
        <authorList>
            <person name="Tandeau de Marsac N."/>
            <person name="Ferriera S."/>
            <person name="Johnson J."/>
            <person name="Kravitz S."/>
            <person name="Beeson K."/>
            <person name="Sutton G."/>
            <person name="Rogers Y.-H."/>
            <person name="Friedman R."/>
            <person name="Frazier M."/>
            <person name="Venter J.C."/>
        </authorList>
    </citation>
    <scope>NUCLEOTIDE SEQUENCE [LARGE SCALE GENOMIC DNA]</scope>
    <source>
        <strain evidence="3 4">PCC 7420</strain>
    </source>
</reference>
<accession>B4VIF5</accession>
<dbReference type="AlphaFoldDB" id="B4VIF5"/>
<protein>
    <submittedName>
        <fullName evidence="3">Uncharacterized protein</fullName>
    </submittedName>
</protein>
<dbReference type="STRING" id="118168.MC7420_7639"/>
<dbReference type="Pfam" id="PF16734">
    <property type="entry name" value="Pilin_GH"/>
    <property type="match status" value="1"/>
</dbReference>
<evidence type="ECO:0000313" key="4">
    <source>
        <dbReference type="Proteomes" id="UP000003835"/>
    </source>
</evidence>
<proteinExistence type="predicted"/>
<dbReference type="InterPro" id="IPR031975">
    <property type="entry name" value="Pilin_GH"/>
</dbReference>
<feature type="chain" id="PRO_5002827557" evidence="2">
    <location>
        <begin position="33"/>
        <end position="306"/>
    </location>
</feature>
<dbReference type="Proteomes" id="UP000003835">
    <property type="component" value="Unassembled WGS sequence"/>
</dbReference>
<dbReference type="eggNOG" id="COG4969">
    <property type="taxonomic scope" value="Bacteria"/>
</dbReference>
<name>B4VIF5_9CYAN</name>
<evidence type="ECO:0000256" key="1">
    <source>
        <dbReference type="SAM" id="MobiDB-lite"/>
    </source>
</evidence>
<feature type="signal peptide" evidence="2">
    <location>
        <begin position="1"/>
        <end position="32"/>
    </location>
</feature>
<feature type="compositionally biased region" description="Pro residues" evidence="1">
    <location>
        <begin position="280"/>
        <end position="289"/>
    </location>
</feature>
<evidence type="ECO:0000256" key="2">
    <source>
        <dbReference type="SAM" id="SignalP"/>
    </source>
</evidence>
<sequence>MNPVSLLFTLCRSRLIFVLFALLVCSGVPSQAQSEPDNPSPASEMRSQPDVITQQLIGEWQATDPASGESIQLIFASDNQLFFILPAQDGSAVAIPVEYQIQTATQPMHLDMALTPDEIALTIFELTPEGKLRLEFKDVTPGQPRPTAFSDTALLLAKTSDDTTVPEDISVIELETSANRSSQAIPMQYISLLNRAQQVYYLENRQFANTLEQLEIATNLETSLYTYQIMPSGDRAESVAITAYPKDEGLPSYIGAVFVTTVDGFETTVSGICQSEQPATSPPPMPIPPSADSTEIQCPAGSRLLP</sequence>
<organism evidence="3 4">
    <name type="scientific">Coleofasciculus chthonoplastes PCC 7420</name>
    <dbReference type="NCBI Taxonomy" id="118168"/>
    <lineage>
        <taxon>Bacteria</taxon>
        <taxon>Bacillati</taxon>
        <taxon>Cyanobacteriota</taxon>
        <taxon>Cyanophyceae</taxon>
        <taxon>Coleofasciculales</taxon>
        <taxon>Coleofasciculaceae</taxon>
        <taxon>Coleofasciculus</taxon>
    </lineage>
</organism>
<dbReference type="HOGENOM" id="CLU_862546_0_0_3"/>
<keyword evidence="4" id="KW-1185">Reference proteome</keyword>
<dbReference type="EMBL" id="DS989842">
    <property type="protein sequence ID" value="EDX77901.1"/>
    <property type="molecule type" value="Genomic_DNA"/>
</dbReference>
<evidence type="ECO:0000313" key="3">
    <source>
        <dbReference type="EMBL" id="EDX77901.1"/>
    </source>
</evidence>
<feature type="region of interest" description="Disordered" evidence="1">
    <location>
        <begin position="274"/>
        <end position="306"/>
    </location>
</feature>